<keyword evidence="8" id="KW-1185">Reference proteome</keyword>
<dbReference type="PANTHER" id="PTHR42715:SF10">
    <property type="entry name" value="BETA-GLUCOSIDASE"/>
    <property type="match status" value="1"/>
</dbReference>
<keyword evidence="2 4" id="KW-0378">Hydrolase</keyword>
<dbReference type="InterPro" id="IPR036881">
    <property type="entry name" value="Glyco_hydro_3_C_sf"/>
</dbReference>
<accession>A0A810KVG5</accession>
<evidence type="ECO:0000256" key="1">
    <source>
        <dbReference type="ARBA" id="ARBA00005336"/>
    </source>
</evidence>
<dbReference type="InterPro" id="IPR036962">
    <property type="entry name" value="Glyco_hydro_3_N_sf"/>
</dbReference>
<dbReference type="EMBL" id="AP023354">
    <property type="protein sequence ID" value="BCJ26665.1"/>
    <property type="molecule type" value="Genomic_DNA"/>
</dbReference>
<reference evidence="7" key="1">
    <citation type="submission" date="2020-08" db="EMBL/GenBank/DDBJ databases">
        <title>Whole genome shotgun sequence of Actinocatenispora sera NBRC 101916.</title>
        <authorList>
            <person name="Komaki H."/>
            <person name="Tamura T."/>
        </authorList>
    </citation>
    <scope>NUCLEOTIDE SEQUENCE</scope>
    <source>
        <strain evidence="7">NBRC 101916</strain>
    </source>
</reference>
<feature type="domain" description="Fibronectin type III-like" evidence="6">
    <location>
        <begin position="587"/>
        <end position="654"/>
    </location>
</feature>
<dbReference type="Gene3D" id="3.40.50.1700">
    <property type="entry name" value="Glycoside hydrolase family 3 C-terminal domain"/>
    <property type="match status" value="1"/>
</dbReference>
<dbReference type="GO" id="GO:0005975">
    <property type="term" value="P:carbohydrate metabolic process"/>
    <property type="evidence" value="ECO:0007669"/>
    <property type="project" value="InterPro"/>
</dbReference>
<protein>
    <submittedName>
        <fullName evidence="7">Glycosyl hydrolase</fullName>
    </submittedName>
</protein>
<dbReference type="KEGG" id="aser:Asera_07730"/>
<dbReference type="OrthoDB" id="3304319at2"/>
<dbReference type="PANTHER" id="PTHR42715">
    <property type="entry name" value="BETA-GLUCOSIDASE"/>
    <property type="match status" value="1"/>
</dbReference>
<evidence type="ECO:0000256" key="2">
    <source>
        <dbReference type="ARBA" id="ARBA00022801"/>
    </source>
</evidence>
<dbReference type="InterPro" id="IPR019800">
    <property type="entry name" value="Glyco_hydro_3_AS"/>
</dbReference>
<evidence type="ECO:0000256" key="4">
    <source>
        <dbReference type="RuleBase" id="RU361161"/>
    </source>
</evidence>
<dbReference type="SMART" id="SM01217">
    <property type="entry name" value="Fn3_like"/>
    <property type="match status" value="1"/>
</dbReference>
<dbReference type="InterPro" id="IPR013783">
    <property type="entry name" value="Ig-like_fold"/>
</dbReference>
<evidence type="ECO:0000313" key="8">
    <source>
        <dbReference type="Proteomes" id="UP000680750"/>
    </source>
</evidence>
<dbReference type="SUPFAM" id="SSF51445">
    <property type="entry name" value="(Trans)glycosidases"/>
    <property type="match status" value="1"/>
</dbReference>
<evidence type="ECO:0000313" key="7">
    <source>
        <dbReference type="EMBL" id="BCJ26665.1"/>
    </source>
</evidence>
<dbReference type="InterPro" id="IPR017853">
    <property type="entry name" value="GH"/>
</dbReference>
<proteinExistence type="inferred from homology"/>
<dbReference type="InterPro" id="IPR026891">
    <property type="entry name" value="Fn3-like"/>
</dbReference>
<dbReference type="InterPro" id="IPR050288">
    <property type="entry name" value="Cellulose_deg_GH3"/>
</dbReference>
<dbReference type="AlphaFoldDB" id="A0A810KVG5"/>
<comment type="similarity">
    <text evidence="1 4">Belongs to the glycosyl hydrolase 3 family.</text>
</comment>
<dbReference type="Pfam" id="PF14310">
    <property type="entry name" value="Fn3-like"/>
    <property type="match status" value="1"/>
</dbReference>
<dbReference type="Proteomes" id="UP000680750">
    <property type="component" value="Chromosome"/>
</dbReference>
<feature type="compositionally biased region" description="Low complexity" evidence="5">
    <location>
        <begin position="754"/>
        <end position="763"/>
    </location>
</feature>
<dbReference type="GO" id="GO:0004553">
    <property type="term" value="F:hydrolase activity, hydrolyzing O-glycosyl compounds"/>
    <property type="evidence" value="ECO:0007669"/>
    <property type="project" value="InterPro"/>
</dbReference>
<organism evidence="7 8">
    <name type="scientific">Actinocatenispora sera</name>
    <dbReference type="NCBI Taxonomy" id="390989"/>
    <lineage>
        <taxon>Bacteria</taxon>
        <taxon>Bacillati</taxon>
        <taxon>Actinomycetota</taxon>
        <taxon>Actinomycetes</taxon>
        <taxon>Micromonosporales</taxon>
        <taxon>Micromonosporaceae</taxon>
        <taxon>Actinocatenispora</taxon>
    </lineage>
</organism>
<evidence type="ECO:0000256" key="3">
    <source>
        <dbReference type="ARBA" id="ARBA00023277"/>
    </source>
</evidence>
<dbReference type="InterPro" id="IPR001764">
    <property type="entry name" value="Glyco_hydro_3_N"/>
</dbReference>
<keyword evidence="4" id="KW-0326">Glycosidase</keyword>
<dbReference type="SUPFAM" id="SSF52279">
    <property type="entry name" value="Beta-D-glucan exohydrolase, C-terminal domain"/>
    <property type="match status" value="1"/>
</dbReference>
<dbReference type="RefSeq" id="WP_051803052.1">
    <property type="nucleotide sequence ID" value="NZ_AP023354.1"/>
</dbReference>
<evidence type="ECO:0000259" key="6">
    <source>
        <dbReference type="SMART" id="SM01217"/>
    </source>
</evidence>
<keyword evidence="3" id="KW-0119">Carbohydrate metabolism</keyword>
<sequence>MVRELSLAEQASLTSGAGMWETVAVPGAVPALTVSDGPHGIRRPDPDSADALGISESIPATCFPPAVTLGCSWDPELARRVGAALAVEARALGAGVVLGPGVNIKRSPLCGRNFEYFAEDPYHAGVLGAALVTGIQSGGVGACVKHFAANNQETDRLRVDADVDEQTLREIYLPAFERIVREARPAAVMCAYNKLNGTYASQHRWLLTELLRDEWGFDGVVVSDWGAVNDRVAALAAGLDLEMPPTGTDDQIIEAVHNGQLSAEAVATAAGRVAALAHRYATDAAPAGTPVDAARAGAAGWDVDAHHALAAEVARAGAVLLKNDDAVLPLDPAAAQRIAVLGELARTPRYQGGGSSHVTPTTLDAAWPALRRLAEERTELTFAAGYRLDGTADAELAGAAVTTAAAADVAVVFLGLPEAAESEGVDRTSIDLPADQLDLLRRVTATGTRVVLVLASGGVLSPDGWWDTSAILAGFLPGQAGGTALAELLFGVHAPAGRLTETIPLRLADTPSYLHFPGRDGHVRYGEGRYVGYRFFDTVEREVAYPFGHGLSYTTFDHRDLVVRATGENCWQIEVTVTNTGDRFGHEVAQLYLAFPGDRPRHELRGFAKVGLAPGESAPVRFEIGPRDLAEWSVPRGDWQVTAGRFTVEIGASSRDIRLRAELTTPGDGYVPPVGPMSTVTEWLAHPVGGPLLAAALAPALDGQPLDPALVALARSLPLVKLATFPVGLTPARIADLVAQVDRAQPAEGRSPRRGSPISSGRSTAPATG</sequence>
<dbReference type="PROSITE" id="PS00775">
    <property type="entry name" value="GLYCOSYL_HYDROL_F3"/>
    <property type="match status" value="1"/>
</dbReference>
<gene>
    <name evidence="7" type="ORF">Asera_07730</name>
</gene>
<dbReference type="Pfam" id="PF00933">
    <property type="entry name" value="Glyco_hydro_3"/>
    <property type="match status" value="1"/>
</dbReference>
<evidence type="ECO:0000256" key="5">
    <source>
        <dbReference type="SAM" id="MobiDB-lite"/>
    </source>
</evidence>
<dbReference type="Pfam" id="PF01915">
    <property type="entry name" value="Glyco_hydro_3_C"/>
    <property type="match status" value="1"/>
</dbReference>
<dbReference type="Gene3D" id="3.20.20.300">
    <property type="entry name" value="Glycoside hydrolase, family 3, N-terminal domain"/>
    <property type="match status" value="1"/>
</dbReference>
<dbReference type="PRINTS" id="PR00133">
    <property type="entry name" value="GLHYDRLASE3"/>
</dbReference>
<dbReference type="InterPro" id="IPR002772">
    <property type="entry name" value="Glyco_hydro_3_C"/>
</dbReference>
<dbReference type="Gene3D" id="2.60.40.10">
    <property type="entry name" value="Immunoglobulins"/>
    <property type="match status" value="1"/>
</dbReference>
<feature type="region of interest" description="Disordered" evidence="5">
    <location>
        <begin position="743"/>
        <end position="769"/>
    </location>
</feature>
<name>A0A810KVG5_9ACTN</name>